<reference evidence="1" key="1">
    <citation type="submission" date="2022-06" db="EMBL/GenBank/DDBJ databases">
        <title>Uncovering the hologenomic basis of an extraordinary plant invasion.</title>
        <authorList>
            <person name="Bieker V.C."/>
            <person name="Martin M.D."/>
            <person name="Gilbert T."/>
            <person name="Hodgins K."/>
            <person name="Battlay P."/>
            <person name="Petersen B."/>
            <person name="Wilson J."/>
        </authorList>
    </citation>
    <scope>NUCLEOTIDE SEQUENCE</scope>
    <source>
        <strain evidence="1">AA19_3_7</strain>
        <tissue evidence="1">Leaf</tissue>
    </source>
</reference>
<feature type="non-terminal residue" evidence="1">
    <location>
        <position position="96"/>
    </location>
</feature>
<comment type="caution">
    <text evidence="1">The sequence shown here is derived from an EMBL/GenBank/DDBJ whole genome shotgun (WGS) entry which is preliminary data.</text>
</comment>
<keyword evidence="2" id="KW-1185">Reference proteome</keyword>
<feature type="non-terminal residue" evidence="1">
    <location>
        <position position="1"/>
    </location>
</feature>
<evidence type="ECO:0000313" key="1">
    <source>
        <dbReference type="EMBL" id="KAI7753487.1"/>
    </source>
</evidence>
<dbReference type="Proteomes" id="UP001206925">
    <property type="component" value="Unassembled WGS sequence"/>
</dbReference>
<dbReference type="AlphaFoldDB" id="A0AAD5D5P7"/>
<protein>
    <submittedName>
        <fullName evidence="1">Uncharacterized protein</fullName>
    </submittedName>
</protein>
<accession>A0AAD5D5P7</accession>
<sequence>EEGAQCSNTDKDADTLEKTLELLSIREIPGISMEHMKIPLTDIKLATANFSEAYRIRGSTVYQFYKAEFEHFDEELPLSGKPTKRQITRVIKRIVP</sequence>
<organism evidence="1 2">
    <name type="scientific">Ambrosia artemisiifolia</name>
    <name type="common">Common ragweed</name>
    <dbReference type="NCBI Taxonomy" id="4212"/>
    <lineage>
        <taxon>Eukaryota</taxon>
        <taxon>Viridiplantae</taxon>
        <taxon>Streptophyta</taxon>
        <taxon>Embryophyta</taxon>
        <taxon>Tracheophyta</taxon>
        <taxon>Spermatophyta</taxon>
        <taxon>Magnoliopsida</taxon>
        <taxon>eudicotyledons</taxon>
        <taxon>Gunneridae</taxon>
        <taxon>Pentapetalae</taxon>
        <taxon>asterids</taxon>
        <taxon>campanulids</taxon>
        <taxon>Asterales</taxon>
        <taxon>Asteraceae</taxon>
        <taxon>Asteroideae</taxon>
        <taxon>Heliantheae alliance</taxon>
        <taxon>Heliantheae</taxon>
        <taxon>Ambrosia</taxon>
    </lineage>
</organism>
<evidence type="ECO:0000313" key="2">
    <source>
        <dbReference type="Proteomes" id="UP001206925"/>
    </source>
</evidence>
<gene>
    <name evidence="1" type="ORF">M8C21_032933</name>
</gene>
<dbReference type="EMBL" id="JAMZMK010005423">
    <property type="protein sequence ID" value="KAI7753487.1"/>
    <property type="molecule type" value="Genomic_DNA"/>
</dbReference>
<proteinExistence type="predicted"/>
<name>A0AAD5D5P7_AMBAR</name>